<dbReference type="KEGG" id="bcel:BcellWH2_03207"/>
<dbReference type="InterPro" id="IPR050925">
    <property type="entry name" value="Rhomboid_protease_S54"/>
</dbReference>
<dbReference type="InterPro" id="IPR046483">
    <property type="entry name" value="DUF6576"/>
</dbReference>
<dbReference type="Proteomes" id="UP000325055">
    <property type="component" value="Unassembled WGS sequence"/>
</dbReference>
<dbReference type="Gene3D" id="1.20.1540.10">
    <property type="entry name" value="Rhomboid-like"/>
    <property type="match status" value="1"/>
</dbReference>
<reference evidence="14" key="5">
    <citation type="submission" date="2023-08" db="EMBL/GenBank/DDBJ databases">
        <title>Reintroducing virulent viruses to syntetic microbiomes.</title>
        <authorList>
            <person name="Wilde J."/>
            <person name="Boyes R."/>
            <person name="Robinson A.V."/>
            <person name="Daisley B.A."/>
            <person name="Allen-Vercoe E."/>
        </authorList>
    </citation>
    <scope>NUCLEOTIDE SEQUENCE</scope>
    <source>
        <strain evidence="14">225I_12FAA</strain>
    </source>
</reference>
<dbReference type="EMBL" id="QRVJ01000011">
    <property type="protein sequence ID" value="RGS36102.1"/>
    <property type="molecule type" value="Genomic_DNA"/>
</dbReference>
<dbReference type="PANTHER" id="PTHR43731">
    <property type="entry name" value="RHOMBOID PROTEASE"/>
    <property type="match status" value="1"/>
</dbReference>
<dbReference type="RefSeq" id="WP_007211841.1">
    <property type="nucleotide sequence ID" value="NZ_CABMLT010000005.1"/>
</dbReference>
<dbReference type="GO" id="GO:0004252">
    <property type="term" value="F:serine-type endopeptidase activity"/>
    <property type="evidence" value="ECO:0007669"/>
    <property type="project" value="InterPro"/>
</dbReference>
<evidence type="ECO:0000256" key="3">
    <source>
        <dbReference type="ARBA" id="ARBA00022692"/>
    </source>
</evidence>
<keyword evidence="5 7" id="KW-1133">Transmembrane helix</keyword>
<dbReference type="EMBL" id="JAVSNH010000002">
    <property type="protein sequence ID" value="MDT4514097.1"/>
    <property type="molecule type" value="Genomic_DNA"/>
</dbReference>
<sequence>MGTIITDLKEAFRRGNIYIQLIYINVAVFVVTTLTEVILQLFNRSLGGVFEWLELPASLTQFIIQPWSLFTYMFMHAGFLHILFNMLWLYWFGALFLMFFSAKHLRGAYILGGICGGLLYMAAFNIFPYFRPMVDYSFMLGASASVLAIVAATAYREPNYPIRLFLFGTIRLKYLALIVIGTDLLFITSSNAGGHIAHLGGALAGLWFAAGLSKGKDITAWINKILDAIVSLFSFKPRKPKMKVHYGNSRQKDYDYNARKKSQSEEIDRILDKLKKSGYESLTTEEKKSLFDASKR</sequence>
<evidence type="ECO:0000313" key="11">
    <source>
        <dbReference type="EMBL" id="KAA5411046.1"/>
    </source>
</evidence>
<dbReference type="Proteomes" id="UP000283341">
    <property type="component" value="Unassembled WGS sequence"/>
</dbReference>
<evidence type="ECO:0000256" key="6">
    <source>
        <dbReference type="ARBA" id="ARBA00023136"/>
    </source>
</evidence>
<evidence type="ECO:0000313" key="17">
    <source>
        <dbReference type="Proteomes" id="UP000283341"/>
    </source>
</evidence>
<dbReference type="STRING" id="246787.BcellWH2_03207"/>
<dbReference type="eggNOG" id="COG0705">
    <property type="taxonomic scope" value="Bacteria"/>
</dbReference>
<dbReference type="Proteomes" id="UP001266995">
    <property type="component" value="Unassembled WGS sequence"/>
</dbReference>
<evidence type="ECO:0000313" key="19">
    <source>
        <dbReference type="Proteomes" id="UP000448877"/>
    </source>
</evidence>
<dbReference type="GeneID" id="66305475"/>
<evidence type="ECO:0000313" key="15">
    <source>
        <dbReference type="EMBL" id="RGS36102.1"/>
    </source>
</evidence>
<evidence type="ECO:0000259" key="9">
    <source>
        <dbReference type="Pfam" id="PF20216"/>
    </source>
</evidence>
<evidence type="ECO:0000256" key="1">
    <source>
        <dbReference type="ARBA" id="ARBA00004141"/>
    </source>
</evidence>
<dbReference type="EMBL" id="VVYW01000002">
    <property type="protein sequence ID" value="KAA5411046.1"/>
    <property type="molecule type" value="Genomic_DNA"/>
</dbReference>
<dbReference type="Proteomes" id="UP001221924">
    <property type="component" value="Unassembled WGS sequence"/>
</dbReference>
<feature type="transmembrane region" description="Helical" evidence="7">
    <location>
        <begin position="107"/>
        <end position="130"/>
    </location>
</feature>
<feature type="transmembrane region" description="Helical" evidence="7">
    <location>
        <begin position="175"/>
        <end position="198"/>
    </location>
</feature>
<evidence type="ECO:0000256" key="7">
    <source>
        <dbReference type="SAM" id="Phobius"/>
    </source>
</evidence>
<dbReference type="EMBL" id="CP012801">
    <property type="protein sequence ID" value="ALJ60443.1"/>
    <property type="molecule type" value="Genomic_DNA"/>
</dbReference>
<evidence type="ECO:0000256" key="4">
    <source>
        <dbReference type="ARBA" id="ARBA00022801"/>
    </source>
</evidence>
<evidence type="ECO:0000256" key="2">
    <source>
        <dbReference type="ARBA" id="ARBA00009045"/>
    </source>
</evidence>
<feature type="transmembrane region" description="Helical" evidence="7">
    <location>
        <begin position="79"/>
        <end position="100"/>
    </location>
</feature>
<feature type="domain" description="DUF6576" evidence="9">
    <location>
        <begin position="253"/>
        <end position="295"/>
    </location>
</feature>
<evidence type="ECO:0000313" key="13">
    <source>
        <dbReference type="EMBL" id="MDE8694417.1"/>
    </source>
</evidence>
<dbReference type="EMBL" id="JARFID010000007">
    <property type="protein sequence ID" value="MDE8694417.1"/>
    <property type="molecule type" value="Genomic_DNA"/>
</dbReference>
<evidence type="ECO:0000313" key="10">
    <source>
        <dbReference type="EMBL" id="ALJ60443.1"/>
    </source>
</evidence>
<comment type="subcellular location">
    <subcellularLocation>
        <location evidence="1">Membrane</location>
        <topology evidence="1">Multi-pass membrane protein</topology>
    </subcellularLocation>
</comment>
<dbReference type="GO" id="GO:0006508">
    <property type="term" value="P:proteolysis"/>
    <property type="evidence" value="ECO:0007669"/>
    <property type="project" value="UniProtKB-KW"/>
</dbReference>
<evidence type="ECO:0000259" key="8">
    <source>
        <dbReference type="Pfam" id="PF01694"/>
    </source>
</evidence>
<dbReference type="EMBL" id="VVYV01000005">
    <property type="protein sequence ID" value="KAA5422311.1"/>
    <property type="molecule type" value="Genomic_DNA"/>
</dbReference>
<keyword evidence="6 7" id="KW-0472">Membrane</keyword>
<name>A0A0N7IFK3_9BACE</name>
<dbReference type="EC" id="3.4.21.105" evidence="13"/>
<dbReference type="GO" id="GO:0016020">
    <property type="term" value="C:membrane"/>
    <property type="evidence" value="ECO:0007669"/>
    <property type="project" value="UniProtKB-SubCell"/>
</dbReference>
<gene>
    <name evidence="10" type="ORF">BcellWH2_03207</name>
    <name evidence="15" type="ORF">DWX97_13725</name>
    <name evidence="12" type="ORF">F2Y81_05210</name>
    <name evidence="11" type="ORF">F2Y86_03975</name>
    <name evidence="13" type="ORF">PZH42_09890</name>
    <name evidence="14" type="ORF">RO785_24340</name>
</gene>
<proteinExistence type="inferred from homology"/>
<keyword evidence="3 7" id="KW-0812">Transmembrane</keyword>
<keyword evidence="4 13" id="KW-0378">Hydrolase</keyword>
<reference evidence="18 19" key="3">
    <citation type="journal article" date="2019" name="Nat. Med.">
        <title>A library of human gut bacterial isolates paired with longitudinal multiomics data enables mechanistic microbiome research.</title>
        <authorList>
            <person name="Poyet M."/>
            <person name="Groussin M."/>
            <person name="Gibbons S.M."/>
            <person name="Avila-Pacheco J."/>
            <person name="Jiang X."/>
            <person name="Kearney S.M."/>
            <person name="Perrotta A.R."/>
            <person name="Berdy B."/>
            <person name="Zhao S."/>
            <person name="Lieberman T.D."/>
            <person name="Swanson P.K."/>
            <person name="Smith M."/>
            <person name="Roesemann S."/>
            <person name="Alexander J.E."/>
            <person name="Rich S.A."/>
            <person name="Livny J."/>
            <person name="Vlamakis H."/>
            <person name="Clish C."/>
            <person name="Bullock K."/>
            <person name="Deik A."/>
            <person name="Scott J."/>
            <person name="Pierce K.A."/>
            <person name="Xavier R.J."/>
            <person name="Alm E.J."/>
        </authorList>
    </citation>
    <scope>NUCLEOTIDE SEQUENCE [LARGE SCALE GENOMIC DNA]</scope>
    <source>
        <strain evidence="12 19">BIOML-A6</strain>
        <strain evidence="11 18">BIOML-A7</strain>
    </source>
</reference>
<comment type="similarity">
    <text evidence="2">Belongs to the peptidase S54 family.</text>
</comment>
<evidence type="ECO:0000313" key="18">
    <source>
        <dbReference type="Proteomes" id="UP000325055"/>
    </source>
</evidence>
<evidence type="ECO:0000313" key="14">
    <source>
        <dbReference type="EMBL" id="MDT4514097.1"/>
    </source>
</evidence>
<protein>
    <submittedName>
        <fullName evidence="11">Rhomboid family intramembrane serine protease</fullName>
        <ecNumber evidence="13">3.4.21.105</ecNumber>
    </submittedName>
    <submittedName>
        <fullName evidence="10">Rhomboid family protein</fullName>
    </submittedName>
</protein>
<accession>A0A0N7IFK3</accession>
<feature type="domain" description="Peptidase S54 rhomboid" evidence="8">
    <location>
        <begin position="65"/>
        <end position="213"/>
    </location>
</feature>
<reference evidence="10 16" key="1">
    <citation type="journal article" date="2015" name="Science">
        <title>Genetic determinants of in vivo fitness and diet responsiveness in multiple human gut Bacteroides.</title>
        <authorList>
            <person name="Wu M."/>
            <person name="McNulty N.P."/>
            <person name="Rodionov D.A."/>
            <person name="Khoroshkin M.S."/>
            <person name="Griffin N.W."/>
            <person name="Cheng J."/>
            <person name="Latreille P."/>
            <person name="Kerstetter R.A."/>
            <person name="Terrapon N."/>
            <person name="Henrissat B."/>
            <person name="Osterman A.L."/>
            <person name="Gordon J.I."/>
        </authorList>
    </citation>
    <scope>NUCLEOTIDE SEQUENCE [LARGE SCALE GENOMIC DNA]</scope>
    <source>
        <strain evidence="10 16">WH2</strain>
    </source>
</reference>
<evidence type="ECO:0000313" key="16">
    <source>
        <dbReference type="Proteomes" id="UP000061809"/>
    </source>
</evidence>
<dbReference type="InterPro" id="IPR035952">
    <property type="entry name" value="Rhomboid-like_sf"/>
</dbReference>
<reference evidence="13" key="4">
    <citation type="submission" date="2023-03" db="EMBL/GenBank/DDBJ databases">
        <title>DFI Biobank Strains.</title>
        <authorList>
            <person name="Mostad J."/>
            <person name="Paddock L."/>
            <person name="Medina S."/>
            <person name="Waligurski E."/>
            <person name="Barat B."/>
            <person name="Smith R."/>
            <person name="Burgo V."/>
            <person name="Metcalfe C."/>
            <person name="Woodson C."/>
            <person name="Sundararajan A."/>
            <person name="Ramaswamy R."/>
            <person name="Lin H."/>
            <person name="Pamer E.G."/>
        </authorList>
    </citation>
    <scope>NUCLEOTIDE SEQUENCE</scope>
    <source>
        <strain evidence="13">DFI.9.5</strain>
    </source>
</reference>
<evidence type="ECO:0000313" key="12">
    <source>
        <dbReference type="EMBL" id="KAA5422311.1"/>
    </source>
</evidence>
<feature type="transmembrane region" description="Helical" evidence="7">
    <location>
        <begin position="136"/>
        <end position="155"/>
    </location>
</feature>
<dbReference type="PATRIC" id="fig|246787.4.peg.3321"/>
<evidence type="ECO:0000256" key="5">
    <source>
        <dbReference type="ARBA" id="ARBA00022989"/>
    </source>
</evidence>
<feature type="transmembrane region" description="Helical" evidence="7">
    <location>
        <begin position="21"/>
        <end position="42"/>
    </location>
</feature>
<dbReference type="Proteomes" id="UP000061809">
    <property type="component" value="Chromosome"/>
</dbReference>
<organism evidence="10 16">
    <name type="scientific">Bacteroides cellulosilyticus</name>
    <dbReference type="NCBI Taxonomy" id="246787"/>
    <lineage>
        <taxon>Bacteria</taxon>
        <taxon>Pseudomonadati</taxon>
        <taxon>Bacteroidota</taxon>
        <taxon>Bacteroidia</taxon>
        <taxon>Bacteroidales</taxon>
        <taxon>Bacteroidaceae</taxon>
        <taxon>Bacteroides</taxon>
    </lineage>
</organism>
<dbReference type="Pfam" id="PF20216">
    <property type="entry name" value="DUF6576"/>
    <property type="match status" value="1"/>
</dbReference>
<dbReference type="InterPro" id="IPR022764">
    <property type="entry name" value="Peptidase_S54_rhomboid_dom"/>
</dbReference>
<dbReference type="Proteomes" id="UP000448877">
    <property type="component" value="Unassembled WGS sequence"/>
</dbReference>
<dbReference type="AlphaFoldDB" id="A0A0N7IFK3"/>
<dbReference type="Pfam" id="PF01694">
    <property type="entry name" value="Rhomboid"/>
    <property type="match status" value="1"/>
</dbReference>
<keyword evidence="11" id="KW-0645">Protease</keyword>
<dbReference type="SUPFAM" id="SSF144091">
    <property type="entry name" value="Rhomboid-like"/>
    <property type="match status" value="1"/>
</dbReference>
<reference evidence="15 17" key="2">
    <citation type="submission" date="2018-08" db="EMBL/GenBank/DDBJ databases">
        <title>A genome reference for cultivated species of the human gut microbiota.</title>
        <authorList>
            <person name="Zou Y."/>
            <person name="Xue W."/>
            <person name="Luo G."/>
        </authorList>
    </citation>
    <scope>NUCLEOTIDE SEQUENCE [LARGE SCALE GENOMIC DNA]</scope>
    <source>
        <strain evidence="15 17">AF22-3AC</strain>
    </source>
</reference>
<dbReference type="PANTHER" id="PTHR43731:SF14">
    <property type="entry name" value="PRESENILIN-ASSOCIATED RHOMBOID-LIKE PROTEIN, MITOCHONDRIAL"/>
    <property type="match status" value="1"/>
</dbReference>